<sequence>MEPVNILCMKWGTKYGPDYVNTLYNMVARNITLPFRFVCLTDDTTGLKDEVEALPFPKTGYEAFDNREDWTMRSGAWLKLATFAKPLHDLKGKALFIDLDVVIVGNIDDFFTHPGEFLVIKEWDKKDVTGNTSVYRFDIGAHQDAIDHFRDNPDKARQGVRNEQEYITQYLHRQGKLGYWPEAWCRSFKRHCVHKGLKAWRVPPEIPHDARIIVFHGLPNPEDAVVGRSGKWYRKVLPTPWIAEHWR</sequence>
<dbReference type="GO" id="GO:0016740">
    <property type="term" value="F:transferase activity"/>
    <property type="evidence" value="ECO:0007669"/>
    <property type="project" value="UniProtKB-KW"/>
</dbReference>
<keyword evidence="1" id="KW-0808">Transferase</keyword>
<evidence type="ECO:0000313" key="2">
    <source>
        <dbReference type="Proteomes" id="UP000297475"/>
    </source>
</evidence>
<evidence type="ECO:0000313" key="1">
    <source>
        <dbReference type="EMBL" id="TGG95265.1"/>
    </source>
</evidence>
<reference evidence="1 2" key="1">
    <citation type="submission" date="2019-04" db="EMBL/GenBank/DDBJ databases">
        <title>Natronospirillum operosus gen. nov., sp. nov., a haloalkaliphilic satellite isolated from decaying biomass of laboratory culture of cyanobacterium Geitlerinema sp. and proposal of Natronospirillaceae fam. nov. and Saccharospirillaceae fam. nov.</title>
        <authorList>
            <person name="Kevbrin V."/>
            <person name="Boltyanskaya Y."/>
            <person name="Koziaeva V."/>
            <person name="Grouzdev D.S."/>
            <person name="Park M."/>
            <person name="Cho J."/>
        </authorList>
    </citation>
    <scope>NUCLEOTIDE SEQUENCE [LARGE SCALE GENOMIC DNA]</scope>
    <source>
        <strain evidence="1 2">G-116</strain>
    </source>
</reference>
<name>A0A4Z0WJA6_9GAMM</name>
<keyword evidence="2" id="KW-1185">Reference proteome</keyword>
<dbReference type="RefSeq" id="WP_135480794.1">
    <property type="nucleotide sequence ID" value="NZ_SRMF01000001.1"/>
</dbReference>
<accession>A0A4Z0WJA6</accession>
<dbReference type="InterPro" id="IPR029044">
    <property type="entry name" value="Nucleotide-diphossugar_trans"/>
</dbReference>
<gene>
    <name evidence="1" type="ORF">E4656_02265</name>
</gene>
<organism evidence="1 2">
    <name type="scientific">Natronospirillum operosum</name>
    <dbReference type="NCBI Taxonomy" id="2759953"/>
    <lineage>
        <taxon>Bacteria</taxon>
        <taxon>Pseudomonadati</taxon>
        <taxon>Pseudomonadota</taxon>
        <taxon>Gammaproteobacteria</taxon>
        <taxon>Oceanospirillales</taxon>
        <taxon>Natronospirillaceae</taxon>
        <taxon>Natronospirillum</taxon>
    </lineage>
</organism>
<dbReference type="OrthoDB" id="564871at2"/>
<dbReference type="EMBL" id="SRMF01000001">
    <property type="protein sequence ID" value="TGG95265.1"/>
    <property type="molecule type" value="Genomic_DNA"/>
</dbReference>
<protein>
    <submittedName>
        <fullName evidence="1">Glycosyltransferase</fullName>
    </submittedName>
</protein>
<comment type="caution">
    <text evidence="1">The sequence shown here is derived from an EMBL/GenBank/DDBJ whole genome shotgun (WGS) entry which is preliminary data.</text>
</comment>
<dbReference type="Proteomes" id="UP000297475">
    <property type="component" value="Unassembled WGS sequence"/>
</dbReference>
<dbReference type="Gene3D" id="3.90.550.10">
    <property type="entry name" value="Spore Coat Polysaccharide Biosynthesis Protein SpsA, Chain A"/>
    <property type="match status" value="1"/>
</dbReference>
<dbReference type="SUPFAM" id="SSF53448">
    <property type="entry name" value="Nucleotide-diphospho-sugar transferases"/>
    <property type="match status" value="1"/>
</dbReference>
<dbReference type="AlphaFoldDB" id="A0A4Z0WJA6"/>
<proteinExistence type="predicted"/>